<evidence type="ECO:0000256" key="1">
    <source>
        <dbReference type="ARBA" id="ARBA00004141"/>
    </source>
</evidence>
<dbReference type="FunFam" id="3.40.50.300:FF:000205">
    <property type="entry name" value="ABC transporter B family member 4"/>
    <property type="match status" value="1"/>
</dbReference>
<dbReference type="Pfam" id="PF00664">
    <property type="entry name" value="ABC_membrane"/>
    <property type="match status" value="1"/>
</dbReference>
<evidence type="ECO:0000259" key="12">
    <source>
        <dbReference type="PROSITE" id="PS50929"/>
    </source>
</evidence>
<dbReference type="InterPro" id="IPR003439">
    <property type="entry name" value="ABC_transporter-like_ATP-bd"/>
</dbReference>
<dbReference type="CDD" id="cd03249">
    <property type="entry name" value="ABC_MTABC3_MDL1_MDL2"/>
    <property type="match status" value="1"/>
</dbReference>
<keyword evidence="6" id="KW-0547">Nucleotide-binding</keyword>
<dbReference type="PROSITE" id="PS50929">
    <property type="entry name" value="ABC_TM1F"/>
    <property type="match status" value="1"/>
</dbReference>
<comment type="similarity">
    <text evidence="2">Belongs to the ABC transporter superfamily. ABCB family. Multidrug resistance exporter (TC 3.A.1.201) subfamily.</text>
</comment>
<evidence type="ECO:0000313" key="14">
    <source>
        <dbReference type="Proteomes" id="UP000822688"/>
    </source>
</evidence>
<accession>A0A8T0HE77</accession>
<dbReference type="AlphaFoldDB" id="A0A8T0HE77"/>
<comment type="subcellular location">
    <subcellularLocation>
        <location evidence="1">Membrane</location>
        <topology evidence="1">Multi-pass membrane protein</topology>
    </subcellularLocation>
</comment>
<dbReference type="PROSITE" id="PS50893">
    <property type="entry name" value="ABC_TRANSPORTER_2"/>
    <property type="match status" value="1"/>
</dbReference>
<reference evidence="13 14" key="1">
    <citation type="submission" date="2020-06" db="EMBL/GenBank/DDBJ databases">
        <title>WGS assembly of Ceratodon purpureus strain R40.</title>
        <authorList>
            <person name="Carey S.B."/>
            <person name="Jenkins J."/>
            <person name="Shu S."/>
            <person name="Lovell J.T."/>
            <person name="Sreedasyam A."/>
            <person name="Maumus F."/>
            <person name="Tiley G.P."/>
            <person name="Fernandez-Pozo N."/>
            <person name="Barry K."/>
            <person name="Chen C."/>
            <person name="Wang M."/>
            <person name="Lipzen A."/>
            <person name="Daum C."/>
            <person name="Saski C.A."/>
            <person name="Payton A.C."/>
            <person name="Mcbreen J.C."/>
            <person name="Conrad R.E."/>
            <person name="Kollar L.M."/>
            <person name="Olsson S."/>
            <person name="Huttunen S."/>
            <person name="Landis J.B."/>
            <person name="Wickett N.J."/>
            <person name="Johnson M.G."/>
            <person name="Rensing S.A."/>
            <person name="Grimwood J."/>
            <person name="Schmutz J."/>
            <person name="Mcdaniel S.F."/>
        </authorList>
    </citation>
    <scope>NUCLEOTIDE SEQUENCE [LARGE SCALE GENOMIC DNA]</scope>
    <source>
        <strain evidence="13 14">R40</strain>
    </source>
</reference>
<evidence type="ECO:0000256" key="9">
    <source>
        <dbReference type="ARBA" id="ARBA00023136"/>
    </source>
</evidence>
<dbReference type="GO" id="GO:0090374">
    <property type="term" value="P:oligopeptide export from mitochondrion"/>
    <property type="evidence" value="ECO:0007669"/>
    <property type="project" value="TreeGrafter"/>
</dbReference>
<dbReference type="GO" id="GO:0016887">
    <property type="term" value="F:ATP hydrolysis activity"/>
    <property type="evidence" value="ECO:0007669"/>
    <property type="project" value="InterPro"/>
</dbReference>
<dbReference type="PANTHER" id="PTHR43394">
    <property type="entry name" value="ATP-DEPENDENT PERMEASE MDL1, MITOCHONDRIAL"/>
    <property type="match status" value="1"/>
</dbReference>
<keyword evidence="8 10" id="KW-1133">Transmembrane helix</keyword>
<evidence type="ECO:0000256" key="6">
    <source>
        <dbReference type="ARBA" id="ARBA00022741"/>
    </source>
</evidence>
<dbReference type="InterPro" id="IPR039421">
    <property type="entry name" value="Type_1_exporter"/>
</dbReference>
<gene>
    <name evidence="13" type="ORF">KC19_6G042800</name>
</gene>
<dbReference type="InterPro" id="IPR017871">
    <property type="entry name" value="ABC_transporter-like_CS"/>
</dbReference>
<dbReference type="GO" id="GO:0005524">
    <property type="term" value="F:ATP binding"/>
    <property type="evidence" value="ECO:0007669"/>
    <property type="project" value="UniProtKB-KW"/>
</dbReference>
<dbReference type="PANTHER" id="PTHR43394:SF11">
    <property type="entry name" value="ATP-BINDING CASSETTE TRANSPORTER"/>
    <property type="match status" value="1"/>
</dbReference>
<dbReference type="Gene3D" id="3.40.50.300">
    <property type="entry name" value="P-loop containing nucleotide triphosphate hydrolases"/>
    <property type="match status" value="1"/>
</dbReference>
<dbReference type="Gene3D" id="1.20.1560.10">
    <property type="entry name" value="ABC transporter type 1, transmembrane domain"/>
    <property type="match status" value="1"/>
</dbReference>
<evidence type="ECO:0000313" key="13">
    <source>
        <dbReference type="EMBL" id="KAG0568748.1"/>
    </source>
</evidence>
<dbReference type="InterPro" id="IPR011527">
    <property type="entry name" value="ABC1_TM_dom"/>
</dbReference>
<keyword evidence="14" id="KW-1185">Reference proteome</keyword>
<protein>
    <submittedName>
        <fullName evidence="13">Uncharacterized protein</fullName>
    </submittedName>
</protein>
<dbReference type="GO" id="GO:0015421">
    <property type="term" value="F:ABC-type oligopeptide transporter activity"/>
    <property type="evidence" value="ECO:0007669"/>
    <property type="project" value="TreeGrafter"/>
</dbReference>
<sequence length="394" mass="43187">MIVGEAVSNIRTVAAFCAESKVLNLYIRELRVPKRKLLLRGQVAGIGYGASQFFMYSSYALALWYASTLVKAGHASFGSTVKMLMVLIFAAFGVAETVAMAPDFVKSSQSLASIFHILDRKTKIDPDNPVGEQLGQIQEVKGEIELRHVVFNYPSRNEVPIFKDFNLRVQAGSSLALVGASGAGKSTVISLILRFYDPLSGRVIIDGKDIRRYRLRSLRKHMGLVQQDPALFATNIYDNIRYGKEDATESEIVEAAKIANAHTFISALPKGYQTPVGERGIQLSAGQKQRVAIARAVLRKPAILLLDEATSSLDAQSEMLVQDALNQIMLGRTTVMIAHRLSTVQNADSIAVVQDGMVAEQGSHQDLIGTPASIYAHLVHQQNHQESSKHDEPR</sequence>
<evidence type="ECO:0000256" key="4">
    <source>
        <dbReference type="ARBA" id="ARBA00022692"/>
    </source>
</evidence>
<feature type="transmembrane region" description="Helical" evidence="10">
    <location>
        <begin position="84"/>
        <end position="105"/>
    </location>
</feature>
<evidence type="ECO:0000259" key="11">
    <source>
        <dbReference type="PROSITE" id="PS50893"/>
    </source>
</evidence>
<evidence type="ECO:0000256" key="10">
    <source>
        <dbReference type="SAM" id="Phobius"/>
    </source>
</evidence>
<dbReference type="SUPFAM" id="SSF52540">
    <property type="entry name" value="P-loop containing nucleoside triphosphate hydrolases"/>
    <property type="match status" value="1"/>
</dbReference>
<keyword evidence="4 10" id="KW-0812">Transmembrane</keyword>
<dbReference type="PROSITE" id="PS00211">
    <property type="entry name" value="ABC_TRANSPORTER_1"/>
    <property type="match status" value="1"/>
</dbReference>
<evidence type="ECO:0000256" key="3">
    <source>
        <dbReference type="ARBA" id="ARBA00022448"/>
    </source>
</evidence>
<dbReference type="SMART" id="SM00382">
    <property type="entry name" value="AAA"/>
    <property type="match status" value="1"/>
</dbReference>
<evidence type="ECO:0000256" key="5">
    <source>
        <dbReference type="ARBA" id="ARBA00022737"/>
    </source>
</evidence>
<keyword evidence="9 10" id="KW-0472">Membrane</keyword>
<evidence type="ECO:0000256" key="7">
    <source>
        <dbReference type="ARBA" id="ARBA00022840"/>
    </source>
</evidence>
<name>A0A8T0HE77_CERPU</name>
<dbReference type="Proteomes" id="UP000822688">
    <property type="component" value="Chromosome 6"/>
</dbReference>
<keyword evidence="7" id="KW-0067">ATP-binding</keyword>
<dbReference type="InterPro" id="IPR027417">
    <property type="entry name" value="P-loop_NTPase"/>
</dbReference>
<dbReference type="Pfam" id="PF00005">
    <property type="entry name" value="ABC_tran"/>
    <property type="match status" value="1"/>
</dbReference>
<evidence type="ECO:0000256" key="2">
    <source>
        <dbReference type="ARBA" id="ARBA00007577"/>
    </source>
</evidence>
<dbReference type="InterPro" id="IPR036640">
    <property type="entry name" value="ABC1_TM_sf"/>
</dbReference>
<keyword evidence="3" id="KW-0813">Transport</keyword>
<dbReference type="InterPro" id="IPR003593">
    <property type="entry name" value="AAA+_ATPase"/>
</dbReference>
<dbReference type="EMBL" id="CM026427">
    <property type="protein sequence ID" value="KAG0568748.1"/>
    <property type="molecule type" value="Genomic_DNA"/>
</dbReference>
<proteinExistence type="inferred from homology"/>
<keyword evidence="5" id="KW-0677">Repeat</keyword>
<dbReference type="SUPFAM" id="SSF90123">
    <property type="entry name" value="ABC transporter transmembrane region"/>
    <property type="match status" value="1"/>
</dbReference>
<feature type="domain" description="ABC transmembrane type-1" evidence="12">
    <location>
        <begin position="1"/>
        <end position="106"/>
    </location>
</feature>
<comment type="caution">
    <text evidence="13">The sequence shown here is derived from an EMBL/GenBank/DDBJ whole genome shotgun (WGS) entry which is preliminary data.</text>
</comment>
<feature type="domain" description="ABC transporter" evidence="11">
    <location>
        <begin position="144"/>
        <end position="380"/>
    </location>
</feature>
<organism evidence="13 14">
    <name type="scientific">Ceratodon purpureus</name>
    <name type="common">Fire moss</name>
    <name type="synonym">Dicranum purpureum</name>
    <dbReference type="NCBI Taxonomy" id="3225"/>
    <lineage>
        <taxon>Eukaryota</taxon>
        <taxon>Viridiplantae</taxon>
        <taxon>Streptophyta</taxon>
        <taxon>Embryophyta</taxon>
        <taxon>Bryophyta</taxon>
        <taxon>Bryophytina</taxon>
        <taxon>Bryopsida</taxon>
        <taxon>Dicranidae</taxon>
        <taxon>Pseudoditrichales</taxon>
        <taxon>Ditrichaceae</taxon>
        <taxon>Ceratodon</taxon>
    </lineage>
</organism>
<feature type="transmembrane region" description="Helical" evidence="10">
    <location>
        <begin position="37"/>
        <end position="64"/>
    </location>
</feature>
<dbReference type="GO" id="GO:0005743">
    <property type="term" value="C:mitochondrial inner membrane"/>
    <property type="evidence" value="ECO:0007669"/>
    <property type="project" value="TreeGrafter"/>
</dbReference>
<evidence type="ECO:0000256" key="8">
    <source>
        <dbReference type="ARBA" id="ARBA00022989"/>
    </source>
</evidence>